<feature type="binding site" evidence="1">
    <location>
        <position position="1266"/>
    </location>
    <ligand>
        <name>2-oxoglutarate</name>
        <dbReference type="ChEBI" id="CHEBI:16810"/>
    </ligand>
</feature>
<dbReference type="PROSITE" id="PS51471">
    <property type="entry name" value="FE2OG_OXY"/>
    <property type="match status" value="1"/>
</dbReference>
<dbReference type="InterPro" id="IPR027450">
    <property type="entry name" value="AlkB-like"/>
</dbReference>
<dbReference type="KEGG" id="gtr:GLOTRDRAFT_137594"/>
<feature type="compositionally biased region" description="Low complexity" evidence="2">
    <location>
        <begin position="251"/>
        <end position="262"/>
    </location>
</feature>
<feature type="compositionally biased region" description="Basic residues" evidence="2">
    <location>
        <begin position="336"/>
        <end position="345"/>
    </location>
</feature>
<dbReference type="InterPro" id="IPR037151">
    <property type="entry name" value="AlkB-like_sf"/>
</dbReference>
<dbReference type="RefSeq" id="XP_007864344.1">
    <property type="nucleotide sequence ID" value="XM_007866153.1"/>
</dbReference>
<feature type="binding site" evidence="1">
    <location>
        <position position="1278"/>
    </location>
    <ligand>
        <name>substrate</name>
    </ligand>
</feature>
<feature type="compositionally biased region" description="Polar residues" evidence="2">
    <location>
        <begin position="501"/>
        <end position="510"/>
    </location>
</feature>
<evidence type="ECO:0000256" key="1">
    <source>
        <dbReference type="PIRSR" id="PIRSR632852-1"/>
    </source>
</evidence>
<feature type="region of interest" description="Disordered" evidence="2">
    <location>
        <begin position="445"/>
        <end position="549"/>
    </location>
</feature>
<dbReference type="STRING" id="670483.S7QCU9"/>
<sequence length="1354" mass="150198">MDPGLCRYVQTRSDALFHTSQPYTQGILPPNDYFPSSHSLSISRCASAPLAMRQPKAWNDLTLLQDEPFRGAFEGRSQTRHQSRKNQATWERNLAAKVLENERATVFAWTALAFACSPGEKEPDKNIGLTFSSLLFTQIFWCLYQEQSGEAQALLRRARQHAGFWFEVPEHGDDLAHAAGTSNNPKKRRTKRKRRNPHSNSVDHSRDGSVASKKSRERSLEHVHSASADCMIEESPTARELGAPATPAGWDTDSTLTSLPSSDESDSEVSVQLASFLTSKVPPIMSTSRPKRAATTHENITPLATMKFKYHRNGGRESSIDLADYIPSALISADRKGRRSKRPRLSKPVEVGPESLTTELSSIDTSRRENTTVDLVAPAETVSSTTAQQIRSVSISSKEKDALATGNPKISNAKKAYKVREKKVTARERRSAVLANKDTAVSRSGIISSHPSVSLGSRGTRNNRDRTAQEDVLSSVAPIDLCPSPGRTGPRLSTGLPGASGRSQQTSNKGMRSEGSRPRTVAKQIVSGRAAKSKSSAPRSRCDSKTPSVAVDETRPIVKIKPTGLPARKGAGPKCVARRSKYYSETSSVADDEMRPIVKVKRTGLRARMSPAVSGKTADAKVRAISGGSQKGSQRNARSNEASTERSVVQVSSPQAGVPEDSLWLPQTDTQASSARRLGSPLLLDGHVDGSISSGSTLVIPKATLHLPRTSSSQLHPISALVDSTTFDPPLDPAETVSRLRSRLRPPLPCTPPVWAKHRQEVCETVEWFRSYQGGVYFNKNYAHGYLLSAFSASRDIFHHQGKLIISHGGGRAEALHTKEGRTSTTQASDQHADDLSVRALLLSYEQRHPVVLLIDDKYELFPYDLHATNPDYTYVALGNYLITRVWAERCIPKNSSESVIRYKFAFQWCDEQGDPWWLKQRLMQTDSTTEESSSTAATKNDSYSRGQCSGSISDESFAAPLDYDSAGIIRRICRFCGNESPLIYEQGWVCTQPYCHMFWMLDDGKHPHDELTYAQSFLGLLDLPSMGCRDIRPPLPVGPHSDQITTTLEFTRGYHCRTCGRLSCRVKWQYWQCSNCGGIYHVPGRTRLPNELRIRMKLGFDRHKVSSISGIVKPPFCLYTENRYYGYSQIFILPDGRGRIHHILGSPLLNTRANDIFRKYQDQAAEGRVSFRRWPIRMHKCRGDLLAQYFSHNGKNHNSAIVVDLTRLLFWQAGAPYHYVGGTNETVSFQEAPSAVMEALDLIQDRASKAVRRPLRFNEILSAAYMQDQQMAYHGDDEEGLGPVVASLSLGSPALMRFRPKGQKQDILSIVLHHGDVLVMEGLEVQQYYEHQVQPADFRIAATARQIGVLEGL</sequence>
<dbReference type="Gene3D" id="2.60.120.590">
    <property type="entry name" value="Alpha-ketoglutarate-dependent dioxygenase AlkB-like"/>
    <property type="match status" value="1"/>
</dbReference>
<dbReference type="GO" id="GO:0008198">
    <property type="term" value="F:ferrous iron binding"/>
    <property type="evidence" value="ECO:0007669"/>
    <property type="project" value="TreeGrafter"/>
</dbReference>
<gene>
    <name evidence="4" type="ORF">GLOTRDRAFT_137594</name>
</gene>
<evidence type="ECO:0000313" key="5">
    <source>
        <dbReference type="Proteomes" id="UP000030669"/>
    </source>
</evidence>
<dbReference type="EMBL" id="KB469299">
    <property type="protein sequence ID" value="EPQ57208.1"/>
    <property type="molecule type" value="Genomic_DNA"/>
</dbReference>
<dbReference type="Proteomes" id="UP000030669">
    <property type="component" value="Unassembled WGS sequence"/>
</dbReference>
<evidence type="ECO:0000259" key="3">
    <source>
        <dbReference type="PROSITE" id="PS51471"/>
    </source>
</evidence>
<organism evidence="4 5">
    <name type="scientific">Gloeophyllum trabeum (strain ATCC 11539 / FP-39264 / Madison 617)</name>
    <name type="common">Brown rot fungus</name>
    <dbReference type="NCBI Taxonomy" id="670483"/>
    <lineage>
        <taxon>Eukaryota</taxon>
        <taxon>Fungi</taxon>
        <taxon>Dikarya</taxon>
        <taxon>Basidiomycota</taxon>
        <taxon>Agaricomycotina</taxon>
        <taxon>Agaricomycetes</taxon>
        <taxon>Gloeophyllales</taxon>
        <taxon>Gloeophyllaceae</taxon>
        <taxon>Gloeophyllum</taxon>
    </lineage>
</organism>
<dbReference type="GeneID" id="19303791"/>
<feature type="region of interest" description="Disordered" evidence="2">
    <location>
        <begin position="334"/>
        <end position="367"/>
    </location>
</feature>
<dbReference type="GO" id="GO:0006307">
    <property type="term" value="P:DNA alkylation repair"/>
    <property type="evidence" value="ECO:0007669"/>
    <property type="project" value="TreeGrafter"/>
</dbReference>
<reference evidence="4 5" key="1">
    <citation type="journal article" date="2012" name="Science">
        <title>The Paleozoic origin of enzymatic lignin decomposition reconstructed from 31 fungal genomes.</title>
        <authorList>
            <person name="Floudas D."/>
            <person name="Binder M."/>
            <person name="Riley R."/>
            <person name="Barry K."/>
            <person name="Blanchette R.A."/>
            <person name="Henrissat B."/>
            <person name="Martinez A.T."/>
            <person name="Otillar R."/>
            <person name="Spatafora J.W."/>
            <person name="Yadav J.S."/>
            <person name="Aerts A."/>
            <person name="Benoit I."/>
            <person name="Boyd A."/>
            <person name="Carlson A."/>
            <person name="Copeland A."/>
            <person name="Coutinho P.M."/>
            <person name="de Vries R.P."/>
            <person name="Ferreira P."/>
            <person name="Findley K."/>
            <person name="Foster B."/>
            <person name="Gaskell J."/>
            <person name="Glotzer D."/>
            <person name="Gorecki P."/>
            <person name="Heitman J."/>
            <person name="Hesse C."/>
            <person name="Hori C."/>
            <person name="Igarashi K."/>
            <person name="Jurgens J.A."/>
            <person name="Kallen N."/>
            <person name="Kersten P."/>
            <person name="Kohler A."/>
            <person name="Kuees U."/>
            <person name="Kumar T.K.A."/>
            <person name="Kuo A."/>
            <person name="LaButti K."/>
            <person name="Larrondo L.F."/>
            <person name="Lindquist E."/>
            <person name="Ling A."/>
            <person name="Lombard V."/>
            <person name="Lucas S."/>
            <person name="Lundell T."/>
            <person name="Martin R."/>
            <person name="McLaughlin D.J."/>
            <person name="Morgenstern I."/>
            <person name="Morin E."/>
            <person name="Murat C."/>
            <person name="Nagy L.G."/>
            <person name="Nolan M."/>
            <person name="Ohm R.A."/>
            <person name="Patyshakuliyeva A."/>
            <person name="Rokas A."/>
            <person name="Ruiz-Duenas F.J."/>
            <person name="Sabat G."/>
            <person name="Salamov A."/>
            <person name="Samejima M."/>
            <person name="Schmutz J."/>
            <person name="Slot J.C."/>
            <person name="St John F."/>
            <person name="Stenlid J."/>
            <person name="Sun H."/>
            <person name="Sun S."/>
            <person name="Syed K."/>
            <person name="Tsang A."/>
            <person name="Wiebenga A."/>
            <person name="Young D."/>
            <person name="Pisabarro A."/>
            <person name="Eastwood D.C."/>
            <person name="Martin F."/>
            <person name="Cullen D."/>
            <person name="Grigoriev I.V."/>
            <person name="Hibbett D.S."/>
        </authorList>
    </citation>
    <scope>NUCLEOTIDE SEQUENCE [LARGE SCALE GENOMIC DNA]</scope>
    <source>
        <strain evidence="4 5">ATCC 11539</strain>
    </source>
</reference>
<dbReference type="PANTHER" id="PTHR31573:SF4">
    <property type="entry name" value="FE2OG DIOXYGENASE DOMAIN-CONTAINING PROTEIN"/>
    <property type="match status" value="1"/>
</dbReference>
<dbReference type="eggNOG" id="ENOG502RXJJ">
    <property type="taxonomic scope" value="Eukaryota"/>
</dbReference>
<dbReference type="OMA" id="ESHAREY"/>
<protein>
    <recommendedName>
        <fullName evidence="3">Fe2OG dioxygenase domain-containing protein</fullName>
    </recommendedName>
</protein>
<feature type="compositionally biased region" description="Polar residues" evidence="2">
    <location>
        <begin position="627"/>
        <end position="655"/>
    </location>
</feature>
<accession>S7QCU9</accession>
<name>S7QCU9_GLOTA</name>
<dbReference type="HOGENOM" id="CLU_257466_0_0_1"/>
<dbReference type="PANTHER" id="PTHR31573">
    <property type="entry name" value="ALPHA-KETOGLUTARATE-DEPENDENT DIOXYGENASE ALKB HOMOLOG 2"/>
    <property type="match status" value="1"/>
</dbReference>
<feature type="region of interest" description="Disordered" evidence="2">
    <location>
        <begin position="929"/>
        <end position="948"/>
    </location>
</feature>
<feature type="region of interest" description="Disordered" evidence="2">
    <location>
        <begin position="608"/>
        <end position="662"/>
    </location>
</feature>
<dbReference type="Pfam" id="PF13532">
    <property type="entry name" value="2OG-FeII_Oxy_2"/>
    <property type="match status" value="1"/>
</dbReference>
<dbReference type="OrthoDB" id="2163491at2759"/>
<evidence type="ECO:0000313" key="4">
    <source>
        <dbReference type="EMBL" id="EPQ57208.1"/>
    </source>
</evidence>
<feature type="compositionally biased region" description="Polar residues" evidence="2">
    <location>
        <begin position="445"/>
        <end position="460"/>
    </location>
</feature>
<keyword evidence="5" id="KW-1185">Reference proteome</keyword>
<feature type="region of interest" description="Disordered" evidence="2">
    <location>
        <begin position="174"/>
        <end position="266"/>
    </location>
</feature>
<feature type="compositionally biased region" description="Low complexity" evidence="2">
    <location>
        <begin position="527"/>
        <end position="539"/>
    </location>
</feature>
<dbReference type="InterPro" id="IPR005123">
    <property type="entry name" value="Oxoglu/Fe-dep_dioxygenase_dom"/>
</dbReference>
<dbReference type="GO" id="GO:0051747">
    <property type="term" value="F:cytosine C-5 DNA demethylase activity"/>
    <property type="evidence" value="ECO:0007669"/>
    <property type="project" value="TreeGrafter"/>
</dbReference>
<feature type="binding site" evidence="1">
    <location>
        <position position="1275"/>
    </location>
    <ligand>
        <name>2-oxoglutarate</name>
        <dbReference type="ChEBI" id="CHEBI:16810"/>
    </ligand>
</feature>
<proteinExistence type="predicted"/>
<dbReference type="SUPFAM" id="SSF51197">
    <property type="entry name" value="Clavaminate synthase-like"/>
    <property type="match status" value="1"/>
</dbReference>
<dbReference type="GO" id="GO:0035516">
    <property type="term" value="F:broad specificity oxidative DNA demethylase activity"/>
    <property type="evidence" value="ECO:0007669"/>
    <property type="project" value="TreeGrafter"/>
</dbReference>
<feature type="region of interest" description="Disordered" evidence="2">
    <location>
        <begin position="421"/>
        <end position="440"/>
    </location>
</feature>
<dbReference type="InterPro" id="IPR032852">
    <property type="entry name" value="ALKBH2"/>
</dbReference>
<feature type="compositionally biased region" description="Basic and acidic residues" evidence="2">
    <location>
        <begin position="421"/>
        <end position="431"/>
    </location>
</feature>
<feature type="compositionally biased region" description="Basic residues" evidence="2">
    <location>
        <begin position="185"/>
        <end position="197"/>
    </location>
</feature>
<evidence type="ECO:0000256" key="2">
    <source>
        <dbReference type="SAM" id="MobiDB-lite"/>
    </source>
</evidence>
<feature type="domain" description="Fe2OG dioxygenase" evidence="3">
    <location>
        <begin position="1257"/>
        <end position="1349"/>
    </location>
</feature>
<feature type="compositionally biased region" description="Polar residues" evidence="2">
    <location>
        <begin position="355"/>
        <end position="364"/>
    </location>
</feature>